<dbReference type="AlphaFoldDB" id="A0A974PN56"/>
<sequence length="622" mass="64631">MRRPPRRAMVQALLLLPLLLLAAPCAAAAALKAEVINPPVNLGDTFELLVSLLGRDSLEPPNTAPLARDFDILDRVKAGRSAMVDGRETPVTLWLMTLAPKRAGRLTIPALSVGSETTAPIQIVVAPGPVAGPPDDGPVSIRVDVAGTPPYFALSDIPVRVRVFDRVGAATSEPPPPPIADGMPLAFEGAWRSYSRTFGSQRYRIIERRYVLRPQREGVVTILPVPIVVSLPPASATDAPRRVELRSSPVEVTVEPRPDGVAGWFLPARAVMLTRVWSSPLAQARVGGALTSTITLAALGASANQLPSLAIPEVEDVRQYAEETKREPAMVDGAPGAMMEMRVSVVPTQAGTVTLPALSVPWWNTQAGRVEMAVLPEQTFTVAPSAARPGPAAASRFAGSAATRAVPPMAAAPAAGGPPVRAGSDTGAVAAEAPDMGTGIGLRASRFLQSLVAGGMREGLMAAGGAVVIAMGVFIALRLRRPGTGPAAAPAVAARGRPERRPAARPVVRSGGGLSPGATAVPGDAAVRALEAACRAGDAAGAHRAYLAWRRSLSGAAPGAAPLTPEMTRALQEVSRHLYGSAAGGWEARDFRKAFAVERRAARRGHARASAPRLAPLYPGAR</sequence>
<feature type="domain" description="DUF7939" evidence="3">
    <location>
        <begin position="525"/>
        <end position="600"/>
    </location>
</feature>
<keyword evidence="2" id="KW-0732">Signal</keyword>
<keyword evidence="5" id="KW-1185">Reference proteome</keyword>
<dbReference type="InterPro" id="IPR025738">
    <property type="entry name" value="BatD"/>
</dbReference>
<name>A0A974PN56_9HYPH</name>
<feature type="signal peptide" evidence="2">
    <location>
        <begin position="1"/>
        <end position="22"/>
    </location>
</feature>
<evidence type="ECO:0000256" key="1">
    <source>
        <dbReference type="SAM" id="MobiDB-lite"/>
    </source>
</evidence>
<feature type="region of interest" description="Disordered" evidence="1">
    <location>
        <begin position="602"/>
        <end position="622"/>
    </location>
</feature>
<dbReference type="Proteomes" id="UP000596427">
    <property type="component" value="Chromosome"/>
</dbReference>
<gene>
    <name evidence="4" type="ORF">EZH22_27635</name>
</gene>
<dbReference type="EMBL" id="CP063362">
    <property type="protein sequence ID" value="QRG06644.1"/>
    <property type="molecule type" value="Genomic_DNA"/>
</dbReference>
<proteinExistence type="predicted"/>
<evidence type="ECO:0000256" key="2">
    <source>
        <dbReference type="SAM" id="SignalP"/>
    </source>
</evidence>
<accession>A0A974PN56</accession>
<feature type="compositionally biased region" description="Low complexity" evidence="1">
    <location>
        <begin position="486"/>
        <end position="495"/>
    </location>
</feature>
<organism evidence="4 5">
    <name type="scientific">Xanthobacter dioxanivorans</name>
    <dbReference type="NCBI Taxonomy" id="2528964"/>
    <lineage>
        <taxon>Bacteria</taxon>
        <taxon>Pseudomonadati</taxon>
        <taxon>Pseudomonadota</taxon>
        <taxon>Alphaproteobacteria</taxon>
        <taxon>Hyphomicrobiales</taxon>
        <taxon>Xanthobacteraceae</taxon>
        <taxon>Xanthobacter</taxon>
    </lineage>
</organism>
<feature type="chain" id="PRO_5037868992" evidence="2">
    <location>
        <begin position="23"/>
        <end position="622"/>
    </location>
</feature>
<evidence type="ECO:0000259" key="3">
    <source>
        <dbReference type="Pfam" id="PF25607"/>
    </source>
</evidence>
<dbReference type="Pfam" id="PF13584">
    <property type="entry name" value="BatD"/>
    <property type="match status" value="1"/>
</dbReference>
<evidence type="ECO:0000313" key="5">
    <source>
        <dbReference type="Proteomes" id="UP000596427"/>
    </source>
</evidence>
<dbReference type="PANTHER" id="PTHR40940">
    <property type="entry name" value="PROTEIN BATD-RELATED"/>
    <property type="match status" value="1"/>
</dbReference>
<dbReference type="Pfam" id="PF25607">
    <property type="entry name" value="DUF7939"/>
    <property type="match status" value="1"/>
</dbReference>
<protein>
    <submittedName>
        <fullName evidence="4">BatD family protein</fullName>
    </submittedName>
</protein>
<reference evidence="4 5" key="1">
    <citation type="submission" date="2020-10" db="EMBL/GenBank/DDBJ databases">
        <title>Degradation of 1,4-Dioxane by Xanthobacter sp. YN2, via a Novel Group-2 Soluble Di-Iron Monooxygenase.</title>
        <authorList>
            <person name="Ma F."/>
            <person name="Wang Y."/>
            <person name="Yang J."/>
            <person name="Guo H."/>
            <person name="Su D."/>
            <person name="Yu L."/>
        </authorList>
    </citation>
    <scope>NUCLEOTIDE SEQUENCE [LARGE SCALE GENOMIC DNA]</scope>
    <source>
        <strain evidence="4 5">YN2</strain>
    </source>
</reference>
<dbReference type="PANTHER" id="PTHR40940:SF1">
    <property type="entry name" value="PROTEIN BATD"/>
    <property type="match status" value="1"/>
</dbReference>
<feature type="region of interest" description="Disordered" evidence="1">
    <location>
        <begin position="486"/>
        <end position="518"/>
    </location>
</feature>
<evidence type="ECO:0000313" key="4">
    <source>
        <dbReference type="EMBL" id="QRG06644.1"/>
    </source>
</evidence>
<dbReference type="InterPro" id="IPR057699">
    <property type="entry name" value="DUF7939"/>
</dbReference>
<dbReference type="RefSeq" id="WP_203193552.1">
    <property type="nucleotide sequence ID" value="NZ_CP063362.1"/>
</dbReference>
<dbReference type="KEGG" id="xdi:EZH22_27635"/>